<accession>A0A0C2D0S4</accession>
<sequence length="112" mass="11989">MQVEQQILDAGAQIIWVLEQDSFLQPGTPEGCRNFVDAQGSSLGWCVGDAETMPVPGTFDNSPFSKARGFDIVVVRETMTIVYSTNHGTTSGNENITGEQLLAEIQAIAAGL</sequence>
<dbReference type="AlphaFoldDB" id="A0A0C2D0S4"/>
<protein>
    <submittedName>
        <fullName evidence="1">Uncharacterized protein</fullName>
    </submittedName>
</protein>
<proteinExistence type="predicted"/>
<reference evidence="1 2" key="1">
    <citation type="submission" date="2014-12" db="EMBL/GenBank/DDBJ databases">
        <title>Genome assembly of Enhygromyxa salina DSM 15201.</title>
        <authorList>
            <person name="Sharma G."/>
            <person name="Subramanian S."/>
        </authorList>
    </citation>
    <scope>NUCLEOTIDE SEQUENCE [LARGE SCALE GENOMIC DNA]</scope>
    <source>
        <strain evidence="1 2">DSM 15201</strain>
    </source>
</reference>
<dbReference type="Proteomes" id="UP000031599">
    <property type="component" value="Unassembled WGS sequence"/>
</dbReference>
<gene>
    <name evidence="1" type="ORF">DB30_04003</name>
</gene>
<name>A0A0C2D0S4_9BACT</name>
<organism evidence="1 2">
    <name type="scientific">Enhygromyxa salina</name>
    <dbReference type="NCBI Taxonomy" id="215803"/>
    <lineage>
        <taxon>Bacteria</taxon>
        <taxon>Pseudomonadati</taxon>
        <taxon>Myxococcota</taxon>
        <taxon>Polyangia</taxon>
        <taxon>Nannocystales</taxon>
        <taxon>Nannocystaceae</taxon>
        <taxon>Enhygromyxa</taxon>
    </lineage>
</organism>
<evidence type="ECO:0000313" key="2">
    <source>
        <dbReference type="Proteomes" id="UP000031599"/>
    </source>
</evidence>
<dbReference type="EMBL" id="JMCC02000031">
    <property type="protein sequence ID" value="KIG16841.1"/>
    <property type="molecule type" value="Genomic_DNA"/>
</dbReference>
<evidence type="ECO:0000313" key="1">
    <source>
        <dbReference type="EMBL" id="KIG16841.1"/>
    </source>
</evidence>
<comment type="caution">
    <text evidence="1">The sequence shown here is derived from an EMBL/GenBank/DDBJ whole genome shotgun (WGS) entry which is preliminary data.</text>
</comment>